<proteinExistence type="predicted"/>
<dbReference type="EMBL" id="CP002594">
    <property type="protein sequence ID" value="AEA28860.1"/>
    <property type="molecule type" value="Genomic_DNA"/>
</dbReference>
<organism evidence="1 2">
    <name type="scientific">Pseudonocardia dioxanivorans (strain ATCC 55486 / DSM 44775 / JCM 13855 / CB1190)</name>
    <dbReference type="NCBI Taxonomy" id="675635"/>
    <lineage>
        <taxon>Bacteria</taxon>
        <taxon>Bacillati</taxon>
        <taxon>Actinomycetota</taxon>
        <taxon>Actinomycetes</taxon>
        <taxon>Pseudonocardiales</taxon>
        <taxon>Pseudonocardiaceae</taxon>
        <taxon>Pseudonocardia</taxon>
    </lineage>
</organism>
<gene>
    <name evidence="1" type="ordered locus">Psed_6780</name>
</gene>
<evidence type="ECO:0000313" key="1">
    <source>
        <dbReference type="EMBL" id="AEA28860.1"/>
    </source>
</evidence>
<dbReference type="RefSeq" id="WP_013678752.1">
    <property type="nucleotide sequence ID" value="NC_015314.1"/>
</dbReference>
<dbReference type="HOGENOM" id="CLU_2976057_0_0_11"/>
<accession>F2L6G6</accession>
<geneLocation type="plasmid" evidence="1 2">
    <name>pPSED01</name>
</geneLocation>
<dbReference type="KEGG" id="pdx:Psed_6780"/>
<dbReference type="AlphaFoldDB" id="F2L6G6"/>
<name>F2L6G6_PSEUX</name>
<reference evidence="1 2" key="1">
    <citation type="journal article" date="2011" name="J. Bacteriol.">
        <title>Genome sequence of the 1,4-dioxane-degrading Pseudonocardia dioxanivorans strain CB1190.</title>
        <authorList>
            <person name="Sales C.M."/>
            <person name="Mahendra S."/>
            <person name="Grostern A."/>
            <person name="Parales R.E."/>
            <person name="Goodwin L.A."/>
            <person name="Woyke T."/>
            <person name="Nolan M."/>
            <person name="Lapidus A."/>
            <person name="Chertkov O."/>
            <person name="Ovchinnikova G."/>
            <person name="Sczyrba A."/>
            <person name="Alvarez-Cohen L."/>
        </authorList>
    </citation>
    <scope>NUCLEOTIDE SEQUENCE [LARGE SCALE GENOMIC DNA]</scope>
    <source>
        <strain evidence="2">ATCC 55486 / DSM 44775 / JCM 13855 / CB1190</strain>
    </source>
</reference>
<evidence type="ECO:0000313" key="2">
    <source>
        <dbReference type="Proteomes" id="UP000007809"/>
    </source>
</evidence>
<dbReference type="Proteomes" id="UP000007809">
    <property type="component" value="Plasmid pPSED01"/>
</dbReference>
<protein>
    <submittedName>
        <fullName evidence="1">Uncharacterized protein</fullName>
    </submittedName>
</protein>
<keyword evidence="1" id="KW-0614">Plasmid</keyword>
<sequence length="58" mass="6346">MMIVVRRRSRSFVLAALRALHLDLVLVDDLLAGSEAAASRVIWDGGVTGKWGWGLAHM</sequence>
<keyword evidence="2" id="KW-1185">Reference proteome</keyword>